<protein>
    <submittedName>
        <fullName evidence="1">Tubby-like F-box protein 3</fullName>
    </submittedName>
</protein>
<keyword evidence="2" id="KW-1185">Reference proteome</keyword>
<proteinExistence type="predicted"/>
<dbReference type="Proteomes" id="UP001060215">
    <property type="component" value="Chromosome 9"/>
</dbReference>
<organism evidence="1 2">
    <name type="scientific">Camellia lanceoleosa</name>
    <dbReference type="NCBI Taxonomy" id="1840588"/>
    <lineage>
        <taxon>Eukaryota</taxon>
        <taxon>Viridiplantae</taxon>
        <taxon>Streptophyta</taxon>
        <taxon>Embryophyta</taxon>
        <taxon>Tracheophyta</taxon>
        <taxon>Spermatophyta</taxon>
        <taxon>Magnoliopsida</taxon>
        <taxon>eudicotyledons</taxon>
        <taxon>Gunneridae</taxon>
        <taxon>Pentapetalae</taxon>
        <taxon>asterids</taxon>
        <taxon>Ericales</taxon>
        <taxon>Theaceae</taxon>
        <taxon>Camellia</taxon>
    </lineage>
</organism>
<reference evidence="1 2" key="1">
    <citation type="journal article" date="2022" name="Plant J.">
        <title>Chromosome-level genome of Camellia lanceoleosa provides a valuable resource for understanding genome evolution and self-incompatibility.</title>
        <authorList>
            <person name="Gong W."/>
            <person name="Xiao S."/>
            <person name="Wang L."/>
            <person name="Liao Z."/>
            <person name="Chang Y."/>
            <person name="Mo W."/>
            <person name="Hu G."/>
            <person name="Li W."/>
            <person name="Zhao G."/>
            <person name="Zhu H."/>
            <person name="Hu X."/>
            <person name="Ji K."/>
            <person name="Xiang X."/>
            <person name="Song Q."/>
            <person name="Yuan D."/>
            <person name="Jin S."/>
            <person name="Zhang L."/>
        </authorList>
    </citation>
    <scope>NUCLEOTIDE SEQUENCE [LARGE SCALE GENOMIC DNA]</scope>
    <source>
        <strain evidence="1">SQ_2022a</strain>
    </source>
</reference>
<evidence type="ECO:0000313" key="1">
    <source>
        <dbReference type="EMBL" id="KAI8003718.1"/>
    </source>
</evidence>
<dbReference type="EMBL" id="CM045766">
    <property type="protein sequence ID" value="KAI8003718.1"/>
    <property type="molecule type" value="Genomic_DNA"/>
</dbReference>
<name>A0ACC0GT73_9ERIC</name>
<gene>
    <name evidence="1" type="ORF">LOK49_LG08G03110</name>
</gene>
<comment type="caution">
    <text evidence="1">The sequence shown here is derived from an EMBL/GenBank/DDBJ whole genome shotgun (WGS) entry which is preliminary data.</text>
</comment>
<accession>A0ACC0GT73</accession>
<evidence type="ECO:0000313" key="2">
    <source>
        <dbReference type="Proteomes" id="UP001060215"/>
    </source>
</evidence>
<sequence>MLRLLRLLFLFFSFFSFFFFSVRLILLCASTPSLLLCSTPSSPLSLSLVYLQIDNIMAEEDEHSTSSSSSNPCPICLEPLLQESYLDQCFRTAHLKRRGSASMDSFLNLPSSPLSFSSNFTASVIDASSIAQPTSSIYHLRHRPSDNSIAYWRKFVSEYYAPGAKKRYIYTGSVDVNLDIAQELRRAADQYLLEGLKRLCEYAIAQMLGIGRRSFDMRLGYGLKSRSRRVVQDSSMAAAEAEIDELKRSCWENLPEELLREVLTRIEESESSWPVRRNVVACAGVCRSWREIMKEVVMTPEVAGKLTFPISVKQPGPRESLLQCFIRRDRSTHTYHLYLNLTQALADDGKFLLAGRKFRRPTCTEYNISLHPDDMSKGSSTYIGKLRSNFLATKFTIYDGLPPHAGAKMMRSRSTRLVGSKQVSPRIPAGNYPVAHISYELNVLGSRFLSIPFFRSKSSRKENFLCESTDQRNGELVLKNKAPRWHEQLQCWCLNFHGRVTVASVKNFQLVASAENGQAGPQHEKVILQFGKVGKDVFTMDYRYPLSAFQAFGICLSSFDTKIACE</sequence>